<dbReference type="GO" id="GO:0016491">
    <property type="term" value="F:oxidoreductase activity"/>
    <property type="evidence" value="ECO:0007669"/>
    <property type="project" value="UniProtKB-KW"/>
</dbReference>
<dbReference type="InterPro" id="IPR011032">
    <property type="entry name" value="GroES-like_sf"/>
</dbReference>
<dbReference type="PANTHER" id="PTHR43401:SF2">
    <property type="entry name" value="L-THREONINE 3-DEHYDROGENASE"/>
    <property type="match status" value="1"/>
</dbReference>
<name>A0A9D1E4D8_9BACT</name>
<keyword evidence="1" id="KW-0560">Oxidoreductase</keyword>
<comment type="caution">
    <text evidence="4">The sequence shown here is derived from an EMBL/GenBank/DDBJ whole genome shotgun (WGS) entry which is preliminary data.</text>
</comment>
<sequence length="338" mass="37411">MKSWKLVGPGQLTMEESAPTVLQQGFVKVKVEEILFSSLDLCLYNGTFKRKYPFVLGRNAVGVVSEVYDKDKSLLKKMDRVVIEPYIVCNRCAECLEGDFERCTDLQYMGQNSEGLFKNFVDVSINQAHRLPDNLTNEQALFVSYIAFCLNIVDSIKMDKGGHVAIFASTKTGIILAQLVLYYQGVPILVSNNEDLLESARELGIFYCLNSTQLDIEEEILTITGGRMCREVVLFSDSEFSVRDVYNAAAKNATICLAGASNKDSRFSLSQISQKHLTIFGVYNGVGNFSSAINLLVTGTVKVDKLIGGTLNFNTLDKQLAKIKTGDLALKSKVIKVD</sequence>
<dbReference type="Pfam" id="PF00107">
    <property type="entry name" value="ADH_zinc_N"/>
    <property type="match status" value="1"/>
</dbReference>
<evidence type="ECO:0000259" key="3">
    <source>
        <dbReference type="Pfam" id="PF08240"/>
    </source>
</evidence>
<dbReference type="Proteomes" id="UP000824200">
    <property type="component" value="Unassembled WGS sequence"/>
</dbReference>
<dbReference type="InterPro" id="IPR036291">
    <property type="entry name" value="NAD(P)-bd_dom_sf"/>
</dbReference>
<feature type="domain" description="Alcohol dehydrogenase-like C-terminal" evidence="2">
    <location>
        <begin position="173"/>
        <end position="296"/>
    </location>
</feature>
<evidence type="ECO:0000256" key="1">
    <source>
        <dbReference type="ARBA" id="ARBA00023002"/>
    </source>
</evidence>
<evidence type="ECO:0000313" key="5">
    <source>
        <dbReference type="Proteomes" id="UP000824200"/>
    </source>
</evidence>
<dbReference type="SUPFAM" id="SSF51735">
    <property type="entry name" value="NAD(P)-binding Rossmann-fold domains"/>
    <property type="match status" value="1"/>
</dbReference>
<proteinExistence type="predicted"/>
<dbReference type="SUPFAM" id="SSF50129">
    <property type="entry name" value="GroES-like"/>
    <property type="match status" value="1"/>
</dbReference>
<feature type="domain" description="Alcohol dehydrogenase-like N-terminal" evidence="3">
    <location>
        <begin position="25"/>
        <end position="133"/>
    </location>
</feature>
<dbReference type="PANTHER" id="PTHR43401">
    <property type="entry name" value="L-THREONINE 3-DEHYDROGENASE"/>
    <property type="match status" value="1"/>
</dbReference>
<evidence type="ECO:0000259" key="2">
    <source>
        <dbReference type="Pfam" id="PF00107"/>
    </source>
</evidence>
<reference evidence="4" key="2">
    <citation type="journal article" date="2021" name="PeerJ">
        <title>Extensive microbial diversity within the chicken gut microbiome revealed by metagenomics and culture.</title>
        <authorList>
            <person name="Gilroy R."/>
            <person name="Ravi A."/>
            <person name="Getino M."/>
            <person name="Pursley I."/>
            <person name="Horton D.L."/>
            <person name="Alikhan N.F."/>
            <person name="Baker D."/>
            <person name="Gharbi K."/>
            <person name="Hall N."/>
            <person name="Watson M."/>
            <person name="Adriaenssens E.M."/>
            <person name="Foster-Nyarko E."/>
            <person name="Jarju S."/>
            <person name="Secka A."/>
            <person name="Antonio M."/>
            <person name="Oren A."/>
            <person name="Chaudhuri R.R."/>
            <person name="La Ragione R."/>
            <person name="Hildebrand F."/>
            <person name="Pallen M.J."/>
        </authorList>
    </citation>
    <scope>NUCLEOTIDE SEQUENCE</scope>
    <source>
        <strain evidence="4">CHK121-14286</strain>
    </source>
</reference>
<dbReference type="InterPro" id="IPR050129">
    <property type="entry name" value="Zn_alcohol_dh"/>
</dbReference>
<accession>A0A9D1E4D8</accession>
<reference evidence="4" key="1">
    <citation type="submission" date="2020-10" db="EMBL/GenBank/DDBJ databases">
        <authorList>
            <person name="Gilroy R."/>
        </authorList>
    </citation>
    <scope>NUCLEOTIDE SEQUENCE</scope>
    <source>
        <strain evidence="4">CHK121-14286</strain>
    </source>
</reference>
<dbReference type="Gene3D" id="3.40.50.720">
    <property type="entry name" value="NAD(P)-binding Rossmann-like Domain"/>
    <property type="match status" value="1"/>
</dbReference>
<protein>
    <submittedName>
        <fullName evidence="4">Alcohol dehydrogenase catalytic domain-containing protein</fullName>
    </submittedName>
</protein>
<organism evidence="4 5">
    <name type="scientific">Candidatus Fimimonas gallinarum</name>
    <dbReference type="NCBI Taxonomy" id="2840821"/>
    <lineage>
        <taxon>Bacteria</taxon>
        <taxon>Pseudomonadati</taxon>
        <taxon>Myxococcota</taxon>
        <taxon>Myxococcia</taxon>
        <taxon>Myxococcales</taxon>
        <taxon>Cystobacterineae</taxon>
        <taxon>Myxococcaceae</taxon>
        <taxon>Myxococcaceae incertae sedis</taxon>
        <taxon>Candidatus Fimimonas</taxon>
    </lineage>
</organism>
<gene>
    <name evidence="4" type="ORF">IAC95_03395</name>
</gene>
<dbReference type="Gene3D" id="3.90.180.10">
    <property type="entry name" value="Medium-chain alcohol dehydrogenases, catalytic domain"/>
    <property type="match status" value="1"/>
</dbReference>
<dbReference type="EMBL" id="DVHL01000028">
    <property type="protein sequence ID" value="HIR65912.1"/>
    <property type="molecule type" value="Genomic_DNA"/>
</dbReference>
<evidence type="ECO:0000313" key="4">
    <source>
        <dbReference type="EMBL" id="HIR65912.1"/>
    </source>
</evidence>
<dbReference type="Pfam" id="PF08240">
    <property type="entry name" value="ADH_N"/>
    <property type="match status" value="1"/>
</dbReference>
<dbReference type="InterPro" id="IPR013154">
    <property type="entry name" value="ADH-like_N"/>
</dbReference>
<dbReference type="AlphaFoldDB" id="A0A9D1E4D8"/>
<dbReference type="InterPro" id="IPR013149">
    <property type="entry name" value="ADH-like_C"/>
</dbReference>